<organism evidence="1 2">
    <name type="scientific">Synaphobranchus kaupii</name>
    <name type="common">Kaup's arrowtooth eel</name>
    <dbReference type="NCBI Taxonomy" id="118154"/>
    <lineage>
        <taxon>Eukaryota</taxon>
        <taxon>Metazoa</taxon>
        <taxon>Chordata</taxon>
        <taxon>Craniata</taxon>
        <taxon>Vertebrata</taxon>
        <taxon>Euteleostomi</taxon>
        <taxon>Actinopterygii</taxon>
        <taxon>Neopterygii</taxon>
        <taxon>Teleostei</taxon>
        <taxon>Anguilliformes</taxon>
        <taxon>Synaphobranchidae</taxon>
        <taxon>Synaphobranchus</taxon>
    </lineage>
</organism>
<evidence type="ECO:0000313" key="2">
    <source>
        <dbReference type="Proteomes" id="UP001152622"/>
    </source>
</evidence>
<gene>
    <name evidence="1" type="ORF">SKAU_G00414540</name>
</gene>
<protein>
    <submittedName>
        <fullName evidence="1">Uncharacterized protein</fullName>
    </submittedName>
</protein>
<accession>A0A9Q1E748</accession>
<dbReference type="Proteomes" id="UP001152622">
    <property type="component" value="Chromosome 23"/>
</dbReference>
<keyword evidence="2" id="KW-1185">Reference proteome</keyword>
<sequence>MVAHFPGFCHDSYILQQSELYATCSYGYFGTENLIGVGFQCLDHSGGTQHYMPERRTIVAFLLTVMDVRLSSGEDHIS</sequence>
<proteinExistence type="predicted"/>
<evidence type="ECO:0000313" key="1">
    <source>
        <dbReference type="EMBL" id="KAJ8333446.1"/>
    </source>
</evidence>
<name>A0A9Q1E748_SYNKA</name>
<comment type="caution">
    <text evidence="1">The sequence shown here is derived from an EMBL/GenBank/DDBJ whole genome shotgun (WGS) entry which is preliminary data.</text>
</comment>
<dbReference type="AlphaFoldDB" id="A0A9Q1E748"/>
<dbReference type="EMBL" id="JAINUF010000023">
    <property type="protein sequence ID" value="KAJ8333446.1"/>
    <property type="molecule type" value="Genomic_DNA"/>
</dbReference>
<reference evidence="1" key="1">
    <citation type="journal article" date="2023" name="Science">
        <title>Genome structures resolve the early diversification of teleost fishes.</title>
        <authorList>
            <person name="Parey E."/>
            <person name="Louis A."/>
            <person name="Montfort J."/>
            <person name="Bouchez O."/>
            <person name="Roques C."/>
            <person name="Iampietro C."/>
            <person name="Lluch J."/>
            <person name="Castinel A."/>
            <person name="Donnadieu C."/>
            <person name="Desvignes T."/>
            <person name="Floi Bucao C."/>
            <person name="Jouanno E."/>
            <person name="Wen M."/>
            <person name="Mejri S."/>
            <person name="Dirks R."/>
            <person name="Jansen H."/>
            <person name="Henkel C."/>
            <person name="Chen W.J."/>
            <person name="Zahm M."/>
            <person name="Cabau C."/>
            <person name="Klopp C."/>
            <person name="Thompson A.W."/>
            <person name="Robinson-Rechavi M."/>
            <person name="Braasch I."/>
            <person name="Lecointre G."/>
            <person name="Bobe J."/>
            <person name="Postlethwait J.H."/>
            <person name="Berthelot C."/>
            <person name="Roest Crollius H."/>
            <person name="Guiguen Y."/>
        </authorList>
    </citation>
    <scope>NUCLEOTIDE SEQUENCE</scope>
    <source>
        <strain evidence="1">WJC10195</strain>
    </source>
</reference>